<dbReference type="InterPro" id="IPR014729">
    <property type="entry name" value="Rossmann-like_a/b/a_fold"/>
</dbReference>
<dbReference type="eggNOG" id="arCOG03050">
    <property type="taxonomic scope" value="Archaea"/>
</dbReference>
<reference evidence="2 3" key="1">
    <citation type="journal article" date="2009" name="Stand. Genomic Sci.">
        <title>Complete genome sequence of Halomicrobium mukohataei type strain (arg-2).</title>
        <authorList>
            <person name="Tindall B.J."/>
            <person name="Schneider S."/>
            <person name="Lapidus A."/>
            <person name="Copeland A."/>
            <person name="Glavina Del Rio T."/>
            <person name="Nolan M."/>
            <person name="Lucas S."/>
            <person name="Chen F."/>
            <person name="Tice H."/>
            <person name="Cheng J.F."/>
            <person name="Saunders E."/>
            <person name="Bruce D."/>
            <person name="Goodwin L."/>
            <person name="Pitluck S."/>
            <person name="Mikhailova N."/>
            <person name="Pati A."/>
            <person name="Ivanova N."/>
            <person name="Mavrommatis K."/>
            <person name="Chen A."/>
            <person name="Palaniappan K."/>
            <person name="Chain P."/>
            <person name="Land M."/>
            <person name="Hauser L."/>
            <person name="Chang Y.J."/>
            <person name="Jeffries C.D."/>
            <person name="Brettin T."/>
            <person name="Han C."/>
            <person name="Rohde M."/>
            <person name="Goker M."/>
            <person name="Bristow J."/>
            <person name="Eisen J.A."/>
            <person name="Markowitz V."/>
            <person name="Hugenholtz P."/>
            <person name="Klenk H.P."/>
            <person name="Kyrpides N.C."/>
            <person name="Detter J.C."/>
        </authorList>
    </citation>
    <scope>NUCLEOTIDE SEQUENCE [LARGE SCALE GENOMIC DNA]</scope>
    <source>
        <strain evidence="3">ATCC 700874 / DSM 12286 / JCM 9738 / NCIMB 13541</strain>
    </source>
</reference>
<accession>C7NVT0</accession>
<dbReference type="STRING" id="485914.Hmuk_0044"/>
<keyword evidence="3" id="KW-1185">Reference proteome</keyword>
<dbReference type="Gene3D" id="3.40.50.620">
    <property type="entry name" value="HUPs"/>
    <property type="match status" value="1"/>
</dbReference>
<name>C7NVT0_HALMD</name>
<proteinExistence type="predicted"/>
<dbReference type="KEGG" id="hmu:Hmuk_0044"/>
<evidence type="ECO:0000259" key="1">
    <source>
        <dbReference type="Pfam" id="PF00582"/>
    </source>
</evidence>
<dbReference type="EMBL" id="CP001688">
    <property type="protein sequence ID" value="ACV46195.1"/>
    <property type="molecule type" value="Genomic_DNA"/>
</dbReference>
<dbReference type="Pfam" id="PF00582">
    <property type="entry name" value="Usp"/>
    <property type="match status" value="1"/>
</dbReference>
<dbReference type="HOGENOM" id="CLU_049301_19_1_2"/>
<dbReference type="AlphaFoldDB" id="C7NVT0"/>
<evidence type="ECO:0000313" key="3">
    <source>
        <dbReference type="Proteomes" id="UP000001746"/>
    </source>
</evidence>
<dbReference type="InterPro" id="IPR006016">
    <property type="entry name" value="UspA"/>
</dbReference>
<feature type="domain" description="UspA" evidence="1">
    <location>
        <begin position="15"/>
        <end position="148"/>
    </location>
</feature>
<organism evidence="2 3">
    <name type="scientific">Halomicrobium mukohataei (strain ATCC 700874 / DSM 12286 / JCM 9738 / NCIMB 13541)</name>
    <name type="common">Haloarcula mukohataei</name>
    <dbReference type="NCBI Taxonomy" id="485914"/>
    <lineage>
        <taxon>Archaea</taxon>
        <taxon>Methanobacteriati</taxon>
        <taxon>Methanobacteriota</taxon>
        <taxon>Stenosarchaea group</taxon>
        <taxon>Halobacteria</taxon>
        <taxon>Halobacteriales</taxon>
        <taxon>Haloarculaceae</taxon>
        <taxon>Halomicrobium</taxon>
    </lineage>
</organism>
<sequence>MFYADVTASTMSDALVVVEDIDRDRQLLDRARSFAAGSDSDLVVLSLVTTDEYEEVAETLDAIGQVEHTTYDEGTILDGLASDVSDLAADVLGEHISYDVRVEVADENQADRIITLADETDCDHIFLPGQRRSPTGKAVFGDRTQRVILDFGGYVTVAMD</sequence>
<dbReference type="SUPFAM" id="SSF52402">
    <property type="entry name" value="Adenine nucleotide alpha hydrolases-like"/>
    <property type="match status" value="1"/>
</dbReference>
<protein>
    <submittedName>
        <fullName evidence="2">UspA domain protein</fullName>
    </submittedName>
</protein>
<evidence type="ECO:0000313" key="2">
    <source>
        <dbReference type="EMBL" id="ACV46195.1"/>
    </source>
</evidence>
<gene>
    <name evidence="2" type="ordered locus">Hmuk_0044</name>
</gene>
<dbReference type="Proteomes" id="UP000001746">
    <property type="component" value="Chromosome"/>
</dbReference>